<evidence type="ECO:0000256" key="1">
    <source>
        <dbReference type="SAM" id="Phobius"/>
    </source>
</evidence>
<dbReference type="AlphaFoldDB" id="A0A949WW49"/>
<keyword evidence="1" id="KW-0472">Membrane</keyword>
<dbReference type="Proteomes" id="UP000694308">
    <property type="component" value="Unassembled WGS sequence"/>
</dbReference>
<sequence length="79" mass="8799">MFDYSKQGYLVISMILIGILYTAVIANTSCNLNYDLKRQANISSKSIVIISLDKTPDEIARDSETAVINSIEQNNISKK</sequence>
<reference evidence="2" key="1">
    <citation type="submission" date="2020-12" db="EMBL/GenBank/DDBJ databases">
        <title>Clostridium thailandense sp. nov., a novel acetogenic bacterium isolated from peat land soil in Thailand.</title>
        <authorList>
            <person name="Chaikitkaew S."/>
            <person name="Birkeland N.K."/>
        </authorList>
    </citation>
    <scope>NUCLEOTIDE SEQUENCE</scope>
    <source>
        <strain evidence="2">PL3</strain>
    </source>
</reference>
<feature type="transmembrane region" description="Helical" evidence="1">
    <location>
        <begin position="7"/>
        <end position="26"/>
    </location>
</feature>
<accession>A0A949WW49</accession>
<dbReference type="EMBL" id="JAEEGC010000077">
    <property type="protein sequence ID" value="MBV7274402.1"/>
    <property type="molecule type" value="Genomic_DNA"/>
</dbReference>
<evidence type="ECO:0000313" key="3">
    <source>
        <dbReference type="Proteomes" id="UP000694308"/>
    </source>
</evidence>
<dbReference type="RefSeq" id="WP_218321469.1">
    <property type="nucleotide sequence ID" value="NZ_JAEEGC010000077.1"/>
</dbReference>
<comment type="caution">
    <text evidence="2">The sequence shown here is derived from an EMBL/GenBank/DDBJ whole genome shotgun (WGS) entry which is preliminary data.</text>
</comment>
<organism evidence="2 3">
    <name type="scientific">Clostridium thailandense</name>
    <dbReference type="NCBI Taxonomy" id="2794346"/>
    <lineage>
        <taxon>Bacteria</taxon>
        <taxon>Bacillati</taxon>
        <taxon>Bacillota</taxon>
        <taxon>Clostridia</taxon>
        <taxon>Eubacteriales</taxon>
        <taxon>Clostridiaceae</taxon>
        <taxon>Clostridium</taxon>
    </lineage>
</organism>
<evidence type="ECO:0000313" key="2">
    <source>
        <dbReference type="EMBL" id="MBV7274402.1"/>
    </source>
</evidence>
<proteinExistence type="predicted"/>
<protein>
    <submittedName>
        <fullName evidence="2">Uncharacterized protein</fullName>
    </submittedName>
</protein>
<keyword evidence="1" id="KW-0812">Transmembrane</keyword>
<gene>
    <name evidence="2" type="ORF">I6U48_16010</name>
</gene>
<keyword evidence="3" id="KW-1185">Reference proteome</keyword>
<keyword evidence="1" id="KW-1133">Transmembrane helix</keyword>
<name>A0A949WW49_9CLOT</name>